<protein>
    <recommendedName>
        <fullName evidence="4">Laminin EGF-like domain-containing protein</fullName>
    </recommendedName>
</protein>
<dbReference type="CDD" id="cd00055">
    <property type="entry name" value="EGF_Lam"/>
    <property type="match status" value="1"/>
</dbReference>
<dbReference type="InterPro" id="IPR050440">
    <property type="entry name" value="Laminin/Netrin_ECM"/>
</dbReference>
<dbReference type="Gene3D" id="2.10.25.10">
    <property type="entry name" value="Laminin"/>
    <property type="match status" value="1"/>
</dbReference>
<feature type="disulfide bond" evidence="3">
    <location>
        <begin position="13"/>
        <end position="30"/>
    </location>
</feature>
<dbReference type="PROSITE" id="PS50027">
    <property type="entry name" value="EGF_LAM_2"/>
    <property type="match status" value="1"/>
</dbReference>
<accession>A0AAW1DKC0</accession>
<dbReference type="GO" id="GO:0009888">
    <property type="term" value="P:tissue development"/>
    <property type="evidence" value="ECO:0007669"/>
    <property type="project" value="TreeGrafter"/>
</dbReference>
<evidence type="ECO:0000256" key="3">
    <source>
        <dbReference type="PROSITE-ProRule" id="PRU00460"/>
    </source>
</evidence>
<dbReference type="EMBL" id="JAPXFL010000002">
    <property type="protein sequence ID" value="KAK9510145.1"/>
    <property type="molecule type" value="Genomic_DNA"/>
</dbReference>
<gene>
    <name evidence="5" type="ORF">O3M35_004989</name>
</gene>
<comment type="caution">
    <text evidence="3">Lacks conserved residue(s) required for the propagation of feature annotation.</text>
</comment>
<organism evidence="5 6">
    <name type="scientific">Rhynocoris fuscipes</name>
    <dbReference type="NCBI Taxonomy" id="488301"/>
    <lineage>
        <taxon>Eukaryota</taxon>
        <taxon>Metazoa</taxon>
        <taxon>Ecdysozoa</taxon>
        <taxon>Arthropoda</taxon>
        <taxon>Hexapoda</taxon>
        <taxon>Insecta</taxon>
        <taxon>Pterygota</taxon>
        <taxon>Neoptera</taxon>
        <taxon>Paraneoptera</taxon>
        <taxon>Hemiptera</taxon>
        <taxon>Heteroptera</taxon>
        <taxon>Panheteroptera</taxon>
        <taxon>Cimicomorpha</taxon>
        <taxon>Reduviidae</taxon>
        <taxon>Harpactorinae</taxon>
        <taxon>Harpactorini</taxon>
        <taxon>Rhynocoris</taxon>
    </lineage>
</organism>
<dbReference type="FunFam" id="2.10.25.10:FF:000074">
    <property type="entry name" value="Laminin subunit alpha"/>
    <property type="match status" value="1"/>
</dbReference>
<feature type="disulfide bond" evidence="3">
    <location>
        <begin position="32"/>
        <end position="41"/>
    </location>
</feature>
<dbReference type="SUPFAM" id="SSF57196">
    <property type="entry name" value="EGF/Laminin"/>
    <property type="match status" value="1"/>
</dbReference>
<sequence length="82" mass="8957">MGNITAGCIPCNCNTLGARSTLCNAITGACDCQPGVEGIFCDKCLPQHYGYSDSGCSSKYYSFYIYILHEPFHFSSLKKLNN</sequence>
<keyword evidence="6" id="KW-1185">Reference proteome</keyword>
<evidence type="ECO:0000313" key="6">
    <source>
        <dbReference type="Proteomes" id="UP001461498"/>
    </source>
</evidence>
<proteinExistence type="predicted"/>
<dbReference type="PROSITE" id="PS01248">
    <property type="entry name" value="EGF_LAM_1"/>
    <property type="match status" value="1"/>
</dbReference>
<keyword evidence="1 3" id="KW-1015">Disulfide bond</keyword>
<evidence type="ECO:0000256" key="2">
    <source>
        <dbReference type="ARBA" id="ARBA00023292"/>
    </source>
</evidence>
<evidence type="ECO:0000256" key="1">
    <source>
        <dbReference type="ARBA" id="ARBA00023157"/>
    </source>
</evidence>
<evidence type="ECO:0000259" key="4">
    <source>
        <dbReference type="PROSITE" id="PS50027"/>
    </source>
</evidence>
<dbReference type="AlphaFoldDB" id="A0AAW1DKC0"/>
<dbReference type="Pfam" id="PF00053">
    <property type="entry name" value="EGF_laminin"/>
    <property type="match status" value="1"/>
</dbReference>
<dbReference type="GO" id="GO:0009887">
    <property type="term" value="P:animal organ morphogenesis"/>
    <property type="evidence" value="ECO:0007669"/>
    <property type="project" value="TreeGrafter"/>
</dbReference>
<reference evidence="5 6" key="1">
    <citation type="submission" date="2022-12" db="EMBL/GenBank/DDBJ databases">
        <title>Chromosome-level genome assembly of true bugs.</title>
        <authorList>
            <person name="Ma L."/>
            <person name="Li H."/>
        </authorList>
    </citation>
    <scope>NUCLEOTIDE SEQUENCE [LARGE SCALE GENOMIC DNA]</scope>
    <source>
        <strain evidence="5">Lab_2022b</strain>
    </source>
</reference>
<dbReference type="SMART" id="SM00180">
    <property type="entry name" value="EGF_Lam"/>
    <property type="match status" value="1"/>
</dbReference>
<dbReference type="PANTHER" id="PTHR10574:SF406">
    <property type="entry name" value="LAMININ SUBUNIT ALPHA 5"/>
    <property type="match status" value="1"/>
</dbReference>
<feature type="disulfide bond" evidence="3">
    <location>
        <begin position="11"/>
        <end position="23"/>
    </location>
</feature>
<feature type="domain" description="Laminin EGF-like" evidence="4">
    <location>
        <begin position="11"/>
        <end position="58"/>
    </location>
</feature>
<name>A0AAW1DKC0_9HEMI</name>
<dbReference type="PANTHER" id="PTHR10574">
    <property type="entry name" value="NETRIN/LAMININ-RELATED"/>
    <property type="match status" value="1"/>
</dbReference>
<keyword evidence="2 3" id="KW-0424">Laminin EGF-like domain</keyword>
<dbReference type="GO" id="GO:0048731">
    <property type="term" value="P:system development"/>
    <property type="evidence" value="ECO:0007669"/>
    <property type="project" value="UniProtKB-ARBA"/>
</dbReference>
<evidence type="ECO:0000313" key="5">
    <source>
        <dbReference type="EMBL" id="KAK9510145.1"/>
    </source>
</evidence>
<dbReference type="Proteomes" id="UP001461498">
    <property type="component" value="Unassembled WGS sequence"/>
</dbReference>
<comment type="caution">
    <text evidence="5">The sequence shown here is derived from an EMBL/GenBank/DDBJ whole genome shotgun (WGS) entry which is preliminary data.</text>
</comment>
<dbReference type="InterPro" id="IPR002049">
    <property type="entry name" value="LE_dom"/>
</dbReference>